<dbReference type="InterPro" id="IPR000089">
    <property type="entry name" value="Biotin_lipoyl"/>
</dbReference>
<dbReference type="PANTHER" id="PTHR43178:SF5">
    <property type="entry name" value="LIPOAMIDE ACYLTRANSFERASE COMPONENT OF BRANCHED-CHAIN ALPHA-KETO ACID DEHYDROGENASE COMPLEX, MITOCHONDRIAL"/>
    <property type="match status" value="1"/>
</dbReference>
<feature type="domain" description="Lipoyl-binding" evidence="7">
    <location>
        <begin position="1"/>
        <end position="76"/>
    </location>
</feature>
<dbReference type="SUPFAM" id="SSF47005">
    <property type="entry name" value="Peripheral subunit-binding domain of 2-oxo acid dehydrogenase complex"/>
    <property type="match status" value="1"/>
</dbReference>
<dbReference type="Gene3D" id="4.10.320.10">
    <property type="entry name" value="E3-binding domain"/>
    <property type="match status" value="1"/>
</dbReference>
<keyword evidence="10" id="KW-1185">Reference proteome</keyword>
<dbReference type="Proteomes" id="UP000199516">
    <property type="component" value="Unassembled WGS sequence"/>
</dbReference>
<dbReference type="STRING" id="930128.SAMN05192532_104210"/>
<dbReference type="Pfam" id="PF00364">
    <property type="entry name" value="Biotin_lipoyl"/>
    <property type="match status" value="1"/>
</dbReference>
<dbReference type="PROSITE" id="PS51826">
    <property type="entry name" value="PSBD"/>
    <property type="match status" value="1"/>
</dbReference>
<dbReference type="EC" id="2.3.1.-" evidence="6"/>
<dbReference type="PROSITE" id="PS50968">
    <property type="entry name" value="BIOTINYL_LIPOYL"/>
    <property type="match status" value="1"/>
</dbReference>
<organism evidence="9 10">
    <name type="scientific">Alteribacillus iranensis</name>
    <dbReference type="NCBI Taxonomy" id="930128"/>
    <lineage>
        <taxon>Bacteria</taxon>
        <taxon>Bacillati</taxon>
        <taxon>Bacillota</taxon>
        <taxon>Bacilli</taxon>
        <taxon>Bacillales</taxon>
        <taxon>Bacillaceae</taxon>
        <taxon>Alteribacillus</taxon>
    </lineage>
</organism>
<comment type="cofactor">
    <cofactor evidence="1 6">
        <name>(R)-lipoate</name>
        <dbReference type="ChEBI" id="CHEBI:83088"/>
    </cofactor>
</comment>
<dbReference type="Pfam" id="PF02817">
    <property type="entry name" value="E3_binding"/>
    <property type="match status" value="1"/>
</dbReference>
<comment type="similarity">
    <text evidence="2 6">Belongs to the 2-oxoacid dehydrogenase family.</text>
</comment>
<dbReference type="InterPro" id="IPR004167">
    <property type="entry name" value="PSBD"/>
</dbReference>
<dbReference type="Gene3D" id="3.30.559.10">
    <property type="entry name" value="Chloramphenicol acetyltransferase-like domain"/>
    <property type="match status" value="1"/>
</dbReference>
<dbReference type="OrthoDB" id="9805770at2"/>
<evidence type="ECO:0000313" key="10">
    <source>
        <dbReference type="Proteomes" id="UP000199516"/>
    </source>
</evidence>
<name>A0A1I2DPF9_9BACI</name>
<dbReference type="SUPFAM" id="SSF51230">
    <property type="entry name" value="Single hybrid motif"/>
    <property type="match status" value="1"/>
</dbReference>
<accession>A0A1I2DPF9</accession>
<evidence type="ECO:0000256" key="5">
    <source>
        <dbReference type="ARBA" id="ARBA00023315"/>
    </source>
</evidence>
<protein>
    <recommendedName>
        <fullName evidence="6">Dihydrolipoamide acetyltransferase component of pyruvate dehydrogenase complex</fullName>
        <ecNumber evidence="6">2.3.1.-</ecNumber>
    </recommendedName>
</protein>
<dbReference type="InterPro" id="IPR036625">
    <property type="entry name" value="E3-bd_dom_sf"/>
</dbReference>
<dbReference type="InterPro" id="IPR023213">
    <property type="entry name" value="CAT-like_dom_sf"/>
</dbReference>
<proteinExistence type="inferred from homology"/>
<keyword evidence="5 6" id="KW-0012">Acyltransferase</keyword>
<reference evidence="9 10" key="1">
    <citation type="submission" date="2016-10" db="EMBL/GenBank/DDBJ databases">
        <authorList>
            <person name="de Groot N.N."/>
        </authorList>
    </citation>
    <scope>NUCLEOTIDE SEQUENCE [LARGE SCALE GENOMIC DNA]</scope>
    <source>
        <strain evidence="9 10">DSM 23995</strain>
    </source>
</reference>
<dbReference type="Pfam" id="PF00198">
    <property type="entry name" value="2-oxoacid_dh"/>
    <property type="match status" value="1"/>
</dbReference>
<evidence type="ECO:0000256" key="6">
    <source>
        <dbReference type="RuleBase" id="RU003423"/>
    </source>
</evidence>
<dbReference type="AlphaFoldDB" id="A0A1I2DPF9"/>
<evidence type="ECO:0000256" key="4">
    <source>
        <dbReference type="ARBA" id="ARBA00022823"/>
    </source>
</evidence>
<dbReference type="SUPFAM" id="SSF52777">
    <property type="entry name" value="CoA-dependent acyltransferases"/>
    <property type="match status" value="1"/>
</dbReference>
<dbReference type="GO" id="GO:0005737">
    <property type="term" value="C:cytoplasm"/>
    <property type="evidence" value="ECO:0007669"/>
    <property type="project" value="TreeGrafter"/>
</dbReference>
<sequence length="384" mass="42740">MIDVKLHDIGEGMHEAEILQFLVKEGDGVKNDEPLVEIQTDKMTAELTAPKAGTVTSIEVQEGDIVEVGDIILKIGNENENNTNSQLSKQTTEKVREPVAAGGPMEEPQSVSTARRVLAAPYTRKIARDNDIDIEKVKGTGPAGRVMDEDVYAYIRQQPSSIETSELEEAQLSIDESGETEESHFFHTEVHSHDSRSFLHTPVAGHSVSINTRAIKDLSDQLGISPFAFLAKSAQVASREYPQVNAFVDEKEQKVRFFTDYHIGVHVENKMQRIENVEKLGLREIERKLEEESSSNNISTFSIFITDNYTRISTALPKGQAATLAVSPEEERPAVLDGEVVIQPYMDTTLFFDTRALNGFEAATFLTRLKQLLENPNLLLVELI</sequence>
<evidence type="ECO:0000256" key="2">
    <source>
        <dbReference type="ARBA" id="ARBA00007317"/>
    </source>
</evidence>
<dbReference type="RefSeq" id="WP_091661505.1">
    <property type="nucleotide sequence ID" value="NZ_FONT01000004.1"/>
</dbReference>
<dbReference type="InterPro" id="IPR050743">
    <property type="entry name" value="2-oxoacid_DH_E2_comp"/>
</dbReference>
<evidence type="ECO:0000313" key="9">
    <source>
        <dbReference type="EMBL" id="SFE82406.1"/>
    </source>
</evidence>
<keyword evidence="3 6" id="KW-0808">Transferase</keyword>
<dbReference type="PANTHER" id="PTHR43178">
    <property type="entry name" value="DIHYDROLIPOAMIDE ACETYLTRANSFERASE COMPONENT OF PYRUVATE DEHYDROGENASE COMPLEX"/>
    <property type="match status" value="1"/>
</dbReference>
<dbReference type="InterPro" id="IPR011053">
    <property type="entry name" value="Single_hybrid_motif"/>
</dbReference>
<dbReference type="EMBL" id="FONT01000004">
    <property type="protein sequence ID" value="SFE82406.1"/>
    <property type="molecule type" value="Genomic_DNA"/>
</dbReference>
<evidence type="ECO:0000259" key="7">
    <source>
        <dbReference type="PROSITE" id="PS50968"/>
    </source>
</evidence>
<dbReference type="Gene3D" id="2.40.50.100">
    <property type="match status" value="1"/>
</dbReference>
<feature type="domain" description="Peripheral subunit-binding (PSBD)" evidence="8">
    <location>
        <begin position="118"/>
        <end position="155"/>
    </location>
</feature>
<dbReference type="GO" id="GO:0031405">
    <property type="term" value="F:lipoic acid binding"/>
    <property type="evidence" value="ECO:0007669"/>
    <property type="project" value="TreeGrafter"/>
</dbReference>
<keyword evidence="9" id="KW-0670">Pyruvate</keyword>
<evidence type="ECO:0000256" key="1">
    <source>
        <dbReference type="ARBA" id="ARBA00001938"/>
    </source>
</evidence>
<evidence type="ECO:0000256" key="3">
    <source>
        <dbReference type="ARBA" id="ARBA00022679"/>
    </source>
</evidence>
<dbReference type="InterPro" id="IPR001078">
    <property type="entry name" value="2-oxoacid_DH_actylTfrase"/>
</dbReference>
<keyword evidence="4 6" id="KW-0450">Lipoyl</keyword>
<gene>
    <name evidence="9" type="ORF">SAMN05192532_104210</name>
</gene>
<evidence type="ECO:0000259" key="8">
    <source>
        <dbReference type="PROSITE" id="PS51826"/>
    </source>
</evidence>
<dbReference type="GO" id="GO:0016407">
    <property type="term" value="F:acetyltransferase activity"/>
    <property type="evidence" value="ECO:0007669"/>
    <property type="project" value="TreeGrafter"/>
</dbReference>
<dbReference type="CDD" id="cd06849">
    <property type="entry name" value="lipoyl_domain"/>
    <property type="match status" value="1"/>
</dbReference>